<evidence type="ECO:0008006" key="3">
    <source>
        <dbReference type="Google" id="ProtNLM"/>
    </source>
</evidence>
<name>A0A4R4ZQP7_9ACTN</name>
<evidence type="ECO:0000313" key="1">
    <source>
        <dbReference type="EMBL" id="TDD59282.1"/>
    </source>
</evidence>
<dbReference type="Proteomes" id="UP000294513">
    <property type="component" value="Unassembled WGS sequence"/>
</dbReference>
<reference evidence="1 2" key="1">
    <citation type="submission" date="2019-03" db="EMBL/GenBank/DDBJ databases">
        <title>Draft genome sequences of novel Actinobacteria.</title>
        <authorList>
            <person name="Sahin N."/>
            <person name="Ay H."/>
            <person name="Saygin H."/>
        </authorList>
    </citation>
    <scope>NUCLEOTIDE SEQUENCE [LARGE SCALE GENOMIC DNA]</scope>
    <source>
        <strain evidence="1 2">H3C3</strain>
    </source>
</reference>
<accession>A0A4R4ZQP7</accession>
<dbReference type="RefSeq" id="WP_207945286.1">
    <property type="nucleotide sequence ID" value="NZ_SMKU01000671.1"/>
</dbReference>
<evidence type="ECO:0000313" key="2">
    <source>
        <dbReference type="Proteomes" id="UP000294513"/>
    </source>
</evidence>
<organism evidence="1 2">
    <name type="scientific">Actinomadura rubrisoli</name>
    <dbReference type="NCBI Taxonomy" id="2530368"/>
    <lineage>
        <taxon>Bacteria</taxon>
        <taxon>Bacillati</taxon>
        <taxon>Actinomycetota</taxon>
        <taxon>Actinomycetes</taxon>
        <taxon>Streptosporangiales</taxon>
        <taxon>Thermomonosporaceae</taxon>
        <taxon>Actinomadura</taxon>
    </lineage>
</organism>
<gene>
    <name evidence="1" type="ORF">E1298_46720</name>
</gene>
<proteinExistence type="predicted"/>
<comment type="caution">
    <text evidence="1">The sequence shown here is derived from an EMBL/GenBank/DDBJ whole genome shotgun (WGS) entry which is preliminary data.</text>
</comment>
<feature type="non-terminal residue" evidence="1">
    <location>
        <position position="101"/>
    </location>
</feature>
<keyword evidence="2" id="KW-1185">Reference proteome</keyword>
<dbReference type="EMBL" id="SMKU01000671">
    <property type="protein sequence ID" value="TDD59282.1"/>
    <property type="molecule type" value="Genomic_DNA"/>
</dbReference>
<protein>
    <recommendedName>
        <fullName evidence="3">Helix-turn-helix transcriptional regulator</fullName>
    </recommendedName>
</protein>
<dbReference type="AlphaFoldDB" id="A0A4R4ZQP7"/>
<sequence>MGRKTETERLVSPERRHLGKMIKVLAERTNASGLRAQAAALGTPKSTLQRWISGEAMPSESGFDDMLLAAGLSHPEQQTYREAWKAARGNPPVPLPAPADS</sequence>